<dbReference type="Pfam" id="PF01289">
    <property type="entry name" value="Thiol_cytolysin"/>
    <property type="match status" value="1"/>
</dbReference>
<dbReference type="InterPro" id="IPR036359">
    <property type="entry name" value="Thiol_cytolysin_sf"/>
</dbReference>
<protein>
    <submittedName>
        <fullName evidence="1">Hemolysin</fullName>
    </submittedName>
</protein>
<dbReference type="AlphaFoldDB" id="A0A3D9AA19"/>
<evidence type="ECO:0000313" key="4">
    <source>
        <dbReference type="Proteomes" id="UP000441358"/>
    </source>
</evidence>
<comment type="caution">
    <text evidence="1">The sequence shown here is derived from an EMBL/GenBank/DDBJ whole genome shotgun (WGS) entry which is preliminary data.</text>
</comment>
<sequence length="522" mass="58912">MRITSIFLFTIIIFGGLSCSNDDSLIHNKTKGILEKYPEPTVTITAHNHIPFLAKNILEEKAITKSVNIISDIAWANGFGRTITARSDEMVIPDNMNRYIYPGSILEASSIAETRFTPIPVKNNPVHVSVSFPAKKVGGTIKEPSLLNIRQFVMDLMQQNNIGKQSATLSFDVQKFVSYDELKMTFGSNENTGLLFWGTSSAQYQNKYRIIRSSGLCIKFIQKYFTLDMDIPSNGLISGTIPGGYSPVYVSSIAYGRIGILTLETNYDYEKANKLVKETFNSLFINKNNTLTKEQEAFFNSAEMKVFIAGGSGVTGVKTIGGIKEFTNYITEGGEFSASSPGKPIFCSFANYSDDSPYRINFKIDIDSDPVYARLEYDITKDVSGGNVKSWYTDANVYLRFYADKACSIKTIAQNYIGFNINRLILQQYVGPNYSVSKAREVKLDQNLTFHNQTKGIEYPIAYGHRMTETIGTTYLDRGNWTNDHFYLRAGKFYQVRPPINMKYTCFIDYHNQNEYDCSDFE</sequence>
<dbReference type="Proteomes" id="UP000284660">
    <property type="component" value="Unassembled WGS sequence"/>
</dbReference>
<dbReference type="PROSITE" id="PS51257">
    <property type="entry name" value="PROKAR_LIPOPROTEIN"/>
    <property type="match status" value="1"/>
</dbReference>
<reference evidence="1 4" key="2">
    <citation type="journal article" date="2019" name="Nat. Med.">
        <title>A library of human gut bacterial isolates paired with longitudinal multiomics data enables mechanistic microbiome research.</title>
        <authorList>
            <person name="Poyet M."/>
            <person name="Groussin M."/>
            <person name="Gibbons S.M."/>
            <person name="Avila-Pacheco J."/>
            <person name="Jiang X."/>
            <person name="Kearney S.M."/>
            <person name="Perrotta A.R."/>
            <person name="Berdy B."/>
            <person name="Zhao S."/>
            <person name="Lieberman T.D."/>
            <person name="Swanson P.K."/>
            <person name="Smith M."/>
            <person name="Roesemann S."/>
            <person name="Alexander J.E."/>
            <person name="Rich S.A."/>
            <person name="Livny J."/>
            <person name="Vlamakis H."/>
            <person name="Clish C."/>
            <person name="Bullock K."/>
            <person name="Deik A."/>
            <person name="Scott J."/>
            <person name="Pierce K.A."/>
            <person name="Xavier R.J."/>
            <person name="Alm E.J."/>
        </authorList>
    </citation>
    <scope>NUCLEOTIDE SEQUENCE [LARGE SCALE GENOMIC DNA]</scope>
    <source>
        <strain evidence="1 4">BIOML-A32</strain>
    </source>
</reference>
<dbReference type="OMA" id="PGKPIFC"/>
<dbReference type="EMBL" id="WKMC01000004">
    <property type="protein sequence ID" value="MRZ50115.1"/>
    <property type="molecule type" value="Genomic_DNA"/>
</dbReference>
<evidence type="ECO:0000313" key="2">
    <source>
        <dbReference type="EMBL" id="RHD72036.1"/>
    </source>
</evidence>
<dbReference type="InterPro" id="IPR036363">
    <property type="entry name" value="Thiol_cytolysin_ab_sf"/>
</dbReference>
<dbReference type="DNASU" id="5308103"/>
<gene>
    <name evidence="2" type="ORF">DW782_17850</name>
    <name evidence="1" type="ORF">GKD66_07750</name>
</gene>
<dbReference type="Gene3D" id="3.90.840.10">
    <property type="entry name" value="Thiol-activated cytolysin superfamily/Thiol-activated cytolysin, alpha-beta domain"/>
    <property type="match status" value="1"/>
</dbReference>
<reference evidence="2 3" key="1">
    <citation type="submission" date="2018-08" db="EMBL/GenBank/DDBJ databases">
        <title>A genome reference for cultivated species of the human gut microbiota.</title>
        <authorList>
            <person name="Zou Y."/>
            <person name="Xue W."/>
            <person name="Luo G."/>
        </authorList>
    </citation>
    <scope>NUCLEOTIDE SEQUENCE [LARGE SCALE GENOMIC DNA]</scope>
    <source>
        <strain evidence="2 3">AM30-4</strain>
    </source>
</reference>
<dbReference type="SMR" id="A0A3D9AA19"/>
<dbReference type="SUPFAM" id="SSF56978">
    <property type="entry name" value="Perfringolysin"/>
    <property type="match status" value="1"/>
</dbReference>
<organism evidence="1 4">
    <name type="scientific">Parabacteroides distasonis</name>
    <dbReference type="NCBI Taxonomy" id="823"/>
    <lineage>
        <taxon>Bacteria</taxon>
        <taxon>Pseudomonadati</taxon>
        <taxon>Bacteroidota</taxon>
        <taxon>Bacteroidia</taxon>
        <taxon>Bacteroidales</taxon>
        <taxon>Tannerellaceae</taxon>
        <taxon>Parabacteroides</taxon>
    </lineage>
</organism>
<name>A0A3D9AA19_PARDI</name>
<proteinExistence type="predicted"/>
<evidence type="ECO:0000313" key="1">
    <source>
        <dbReference type="EMBL" id="MRZ50115.1"/>
    </source>
</evidence>
<dbReference type="Proteomes" id="UP000441358">
    <property type="component" value="Unassembled WGS sequence"/>
</dbReference>
<dbReference type="Gene3D" id="3.40.30.40">
    <property type="entry name" value="Perfringolysin"/>
    <property type="match status" value="1"/>
</dbReference>
<dbReference type="GO" id="GO:0015485">
    <property type="term" value="F:cholesterol binding"/>
    <property type="evidence" value="ECO:0007669"/>
    <property type="project" value="InterPro"/>
</dbReference>
<dbReference type="RefSeq" id="WP_008778906.1">
    <property type="nucleotide sequence ID" value="NZ_CACRUW010000038.1"/>
</dbReference>
<dbReference type="EMBL" id="QSJN01000013">
    <property type="protein sequence ID" value="RHD72036.1"/>
    <property type="molecule type" value="Genomic_DNA"/>
</dbReference>
<dbReference type="InterPro" id="IPR001869">
    <property type="entry name" value="Thiol_cytolysin"/>
</dbReference>
<evidence type="ECO:0000313" key="3">
    <source>
        <dbReference type="Proteomes" id="UP000284660"/>
    </source>
</evidence>
<accession>A0A3D9AA19</accession>